<dbReference type="InterPro" id="IPR023346">
    <property type="entry name" value="Lysozyme-like_dom_sf"/>
</dbReference>
<organism evidence="2 3">
    <name type="scientific">Agromyces terreus</name>
    <dbReference type="NCBI Taxonomy" id="424795"/>
    <lineage>
        <taxon>Bacteria</taxon>
        <taxon>Bacillati</taxon>
        <taxon>Actinomycetota</taxon>
        <taxon>Actinomycetes</taxon>
        <taxon>Micrococcales</taxon>
        <taxon>Microbacteriaceae</taxon>
        <taxon>Agromyces</taxon>
    </lineage>
</organism>
<comment type="caution">
    <text evidence="2">The sequence shown here is derived from an EMBL/GenBank/DDBJ whole genome shotgun (WGS) entry which is preliminary data.</text>
</comment>
<dbReference type="Gene3D" id="1.10.530.10">
    <property type="match status" value="1"/>
</dbReference>
<dbReference type="EMBL" id="JAMZDY010000001">
    <property type="protein sequence ID" value="MCP2371661.1"/>
    <property type="molecule type" value="Genomic_DNA"/>
</dbReference>
<accession>A0A9X2H1Y8</accession>
<dbReference type="SUPFAM" id="SSF53955">
    <property type="entry name" value="Lysozyme-like"/>
    <property type="match status" value="1"/>
</dbReference>
<dbReference type="RefSeq" id="WP_157000046.1">
    <property type="nucleotide sequence ID" value="NZ_BAAANU010000019.1"/>
</dbReference>
<proteinExistence type="predicted"/>
<feature type="compositionally biased region" description="Basic and acidic residues" evidence="1">
    <location>
        <begin position="181"/>
        <end position="192"/>
    </location>
</feature>
<evidence type="ECO:0000313" key="3">
    <source>
        <dbReference type="Proteomes" id="UP001139722"/>
    </source>
</evidence>
<evidence type="ECO:0008006" key="4">
    <source>
        <dbReference type="Google" id="ProtNLM"/>
    </source>
</evidence>
<protein>
    <recommendedName>
        <fullName evidence="4">Lytic transglycosylase domain-containing protein</fullName>
    </recommendedName>
</protein>
<dbReference type="AlphaFoldDB" id="A0A9X2H1Y8"/>
<sequence length="311" mass="31963">MQNQTSSTPPTEPQREAAPTRRVRTLTAPARRFRTPLVTAGAIVAVGALVGSGYAAQSNADAAAARVAETQALALAAERDSVQDLEVDHGAVLDVRAEQQAKDTLDVAAGAIAAAKGKADATALATSVAALDSYELLSPRKVFELVDQAKTQTGQVTKAVAEADRIAAEKKAKAEAEAKAKAEAEAAAREAAESDSGSDSGGVAAPSAPANPSAAQAIARDMMSSRYGWGADQFGCLVELWNRESGWNVYASNPSGAYGIPQALPGSKMSSAGADWASNPATQISWGLGYIADRYGSACGAYNTALSQGWY</sequence>
<evidence type="ECO:0000313" key="2">
    <source>
        <dbReference type="EMBL" id="MCP2371661.1"/>
    </source>
</evidence>
<name>A0A9X2H1Y8_9MICO</name>
<feature type="region of interest" description="Disordered" evidence="1">
    <location>
        <begin position="1"/>
        <end position="28"/>
    </location>
</feature>
<reference evidence="2" key="1">
    <citation type="submission" date="2022-06" db="EMBL/GenBank/DDBJ databases">
        <title>Sequencing the genomes of 1000 actinobacteria strains.</title>
        <authorList>
            <person name="Klenk H.-P."/>
        </authorList>
    </citation>
    <scope>NUCLEOTIDE SEQUENCE</scope>
    <source>
        <strain evidence="2">DSM 22016</strain>
    </source>
</reference>
<dbReference type="Proteomes" id="UP001139722">
    <property type="component" value="Unassembled WGS sequence"/>
</dbReference>
<keyword evidence="3" id="KW-1185">Reference proteome</keyword>
<dbReference type="OrthoDB" id="9766277at2"/>
<feature type="region of interest" description="Disordered" evidence="1">
    <location>
        <begin position="181"/>
        <end position="210"/>
    </location>
</feature>
<gene>
    <name evidence="2" type="ORF">BJ978_002337</name>
</gene>
<feature type="compositionally biased region" description="Low complexity" evidence="1">
    <location>
        <begin position="194"/>
        <end position="210"/>
    </location>
</feature>
<evidence type="ECO:0000256" key="1">
    <source>
        <dbReference type="SAM" id="MobiDB-lite"/>
    </source>
</evidence>